<accession>A0A4Q7V0G0</accession>
<name>A0A4Q7V0G0_PSEST</name>
<keyword evidence="2" id="KW-1185">Reference proteome</keyword>
<gene>
    <name evidence="1" type="ORF">EV383_4490</name>
</gene>
<sequence>MRHEAIVVEEAGVTTRWVVRCPCGLFEAYGDQADAQSVADAHNAGVVP</sequence>
<dbReference type="EMBL" id="SHKL01000001">
    <property type="protein sequence ID" value="RZT87565.1"/>
    <property type="molecule type" value="Genomic_DNA"/>
</dbReference>
<evidence type="ECO:0000313" key="1">
    <source>
        <dbReference type="EMBL" id="RZT87565.1"/>
    </source>
</evidence>
<proteinExistence type="predicted"/>
<protein>
    <submittedName>
        <fullName evidence="1">Uncharacterized protein</fullName>
    </submittedName>
</protein>
<dbReference type="AlphaFoldDB" id="A0A4Q7V0G0"/>
<evidence type="ECO:0000313" key="2">
    <source>
        <dbReference type="Proteomes" id="UP000291591"/>
    </source>
</evidence>
<reference evidence="1 2" key="1">
    <citation type="submission" date="2019-02" db="EMBL/GenBank/DDBJ databases">
        <title>Sequencing the genomes of 1000 actinobacteria strains.</title>
        <authorList>
            <person name="Klenk H.-P."/>
        </authorList>
    </citation>
    <scope>NUCLEOTIDE SEQUENCE [LARGE SCALE GENOMIC DNA]</scope>
    <source>
        <strain evidence="1 2">DSM 45779</strain>
    </source>
</reference>
<organism evidence="1 2">
    <name type="scientific">Pseudonocardia sediminis</name>
    <dbReference type="NCBI Taxonomy" id="1397368"/>
    <lineage>
        <taxon>Bacteria</taxon>
        <taxon>Bacillati</taxon>
        <taxon>Actinomycetota</taxon>
        <taxon>Actinomycetes</taxon>
        <taxon>Pseudonocardiales</taxon>
        <taxon>Pseudonocardiaceae</taxon>
        <taxon>Pseudonocardia</taxon>
    </lineage>
</organism>
<dbReference type="Proteomes" id="UP000291591">
    <property type="component" value="Unassembled WGS sequence"/>
</dbReference>
<comment type="caution">
    <text evidence="1">The sequence shown here is derived from an EMBL/GenBank/DDBJ whole genome shotgun (WGS) entry which is preliminary data.</text>
</comment>